<comment type="caution">
    <text evidence="2">The sequence shown here is derived from an EMBL/GenBank/DDBJ whole genome shotgun (WGS) entry which is preliminary data.</text>
</comment>
<sequence length="62" mass="7341">MIILLEYICINIWIGLITILLWINDGEFSIIDRNIIFILAIAGTFHIRSKIKEYRKKQYSAK</sequence>
<evidence type="ECO:0000256" key="1">
    <source>
        <dbReference type="SAM" id="Phobius"/>
    </source>
</evidence>
<dbReference type="AlphaFoldDB" id="A0A4R5K6R5"/>
<accession>A0A4R5K6R5</accession>
<protein>
    <submittedName>
        <fullName evidence="2">Uncharacterized protein</fullName>
    </submittedName>
</protein>
<keyword evidence="1" id="KW-0472">Membrane</keyword>
<keyword evidence="3" id="KW-1185">Reference proteome</keyword>
<keyword evidence="1" id="KW-0812">Transmembrane</keyword>
<feature type="transmembrane region" description="Helical" evidence="1">
    <location>
        <begin position="7"/>
        <end position="24"/>
    </location>
</feature>
<keyword evidence="1" id="KW-1133">Transmembrane helix</keyword>
<organism evidence="2 3">
    <name type="scientific">Paenibacillus piri</name>
    <dbReference type="NCBI Taxonomy" id="2547395"/>
    <lineage>
        <taxon>Bacteria</taxon>
        <taxon>Bacillati</taxon>
        <taxon>Bacillota</taxon>
        <taxon>Bacilli</taxon>
        <taxon>Bacillales</taxon>
        <taxon>Paenibacillaceae</taxon>
        <taxon>Paenibacillus</taxon>
    </lineage>
</organism>
<dbReference type="Proteomes" id="UP000295636">
    <property type="component" value="Unassembled WGS sequence"/>
</dbReference>
<evidence type="ECO:0000313" key="2">
    <source>
        <dbReference type="EMBL" id="TDF88914.1"/>
    </source>
</evidence>
<evidence type="ECO:0000313" key="3">
    <source>
        <dbReference type="Proteomes" id="UP000295636"/>
    </source>
</evidence>
<dbReference type="RefSeq" id="WP_133237045.1">
    <property type="nucleotide sequence ID" value="NZ_SMRT01000039.1"/>
</dbReference>
<reference evidence="2 3" key="1">
    <citation type="submission" date="2019-03" db="EMBL/GenBank/DDBJ databases">
        <title>This is whole genome sequence of Paenibacillus sp MS74 strain.</title>
        <authorList>
            <person name="Trinh H.N."/>
        </authorList>
    </citation>
    <scope>NUCLEOTIDE SEQUENCE [LARGE SCALE GENOMIC DNA]</scope>
    <source>
        <strain evidence="2 3">MS74</strain>
    </source>
</reference>
<proteinExistence type="predicted"/>
<dbReference type="EMBL" id="SMRT01000039">
    <property type="protein sequence ID" value="TDF88914.1"/>
    <property type="molecule type" value="Genomic_DNA"/>
</dbReference>
<name>A0A4R5K6R5_9BACL</name>
<feature type="transmembrane region" description="Helical" evidence="1">
    <location>
        <begin position="30"/>
        <end position="47"/>
    </location>
</feature>
<gene>
    <name evidence="2" type="ORF">E1757_35060</name>
</gene>